<sequence>MTSINLLPWREEFRQKQRQEYLSILLVASVAAVLLMLAVSSFYGSKIQTQQDRNTYLRQESAILDQKIQQLNDLKRQKQDLEQRLQLVQELQQSRNLVTQLYNVMAEIVPPGVYLTHIEKSDRELKIEGVSESNNRLAALVRNIDGVDWLDEPSIQTITMDDIRPKLLSRFVMTVQIVEAPLESSESVQGMANAN</sequence>
<evidence type="ECO:0000256" key="2">
    <source>
        <dbReference type="SAM" id="Phobius"/>
    </source>
</evidence>
<dbReference type="GO" id="GO:0043683">
    <property type="term" value="P:type IV pilus assembly"/>
    <property type="evidence" value="ECO:0007669"/>
    <property type="project" value="TreeGrafter"/>
</dbReference>
<evidence type="ECO:0000313" key="4">
    <source>
        <dbReference type="Proteomes" id="UP001165393"/>
    </source>
</evidence>
<keyword evidence="2" id="KW-1133">Transmembrane helix</keyword>
<keyword evidence="2" id="KW-0812">Transmembrane</keyword>
<feature type="transmembrane region" description="Helical" evidence="2">
    <location>
        <begin position="21"/>
        <end position="43"/>
    </location>
</feature>
<name>A0AA42B656_9GAMM</name>
<keyword evidence="1" id="KW-0175">Coiled coil</keyword>
<protein>
    <submittedName>
        <fullName evidence="3">PilN domain-containing protein</fullName>
    </submittedName>
</protein>
<evidence type="ECO:0000313" key="3">
    <source>
        <dbReference type="EMBL" id="MCM2678340.1"/>
    </source>
</evidence>
<dbReference type="EMBL" id="JAMQGP010000001">
    <property type="protein sequence ID" value="MCM2678340.1"/>
    <property type="molecule type" value="Genomic_DNA"/>
</dbReference>
<dbReference type="InterPro" id="IPR052534">
    <property type="entry name" value="Extracell_DNA_Util/SecSys_Comp"/>
</dbReference>
<feature type="coiled-coil region" evidence="1">
    <location>
        <begin position="57"/>
        <end position="94"/>
    </location>
</feature>
<dbReference type="AlphaFoldDB" id="A0AA42B656"/>
<dbReference type="RefSeq" id="WP_251259710.1">
    <property type="nucleotide sequence ID" value="NZ_JAMQGP010000001.1"/>
</dbReference>
<dbReference type="PANTHER" id="PTHR40278">
    <property type="entry name" value="DNA UTILIZATION PROTEIN HOFN"/>
    <property type="match status" value="1"/>
</dbReference>
<proteinExistence type="predicted"/>
<dbReference type="Pfam" id="PF05137">
    <property type="entry name" value="PilN"/>
    <property type="match status" value="1"/>
</dbReference>
<evidence type="ECO:0000256" key="1">
    <source>
        <dbReference type="SAM" id="Coils"/>
    </source>
</evidence>
<dbReference type="PANTHER" id="PTHR40278:SF2">
    <property type="entry name" value="TYPE IV PILUS INNER MEMBRANE COMPONENT PILN"/>
    <property type="match status" value="1"/>
</dbReference>
<keyword evidence="2" id="KW-0472">Membrane</keyword>
<accession>A0AA42B656</accession>
<reference evidence="3 4" key="1">
    <citation type="journal article" date="2013" name="Antonie Van Leeuwenhoek">
        <title>Echinimonas agarilytica gen. nov., sp. nov., a new gammaproteobacterium isolated from the sea urchin Strongylocentrotus intermedius.</title>
        <authorList>
            <person name="Nedashkovskaya O.I."/>
            <person name="Stenkova A.M."/>
            <person name="Zhukova N.V."/>
            <person name="Van Trappen S."/>
            <person name="Lee J.S."/>
            <person name="Kim S.B."/>
        </authorList>
    </citation>
    <scope>NUCLEOTIDE SEQUENCE [LARGE SCALE GENOMIC DNA]</scope>
    <source>
        <strain evidence="3 4">KMM 6351</strain>
    </source>
</reference>
<comment type="caution">
    <text evidence="3">The sequence shown here is derived from an EMBL/GenBank/DDBJ whole genome shotgun (WGS) entry which is preliminary data.</text>
</comment>
<dbReference type="GO" id="GO:0043107">
    <property type="term" value="P:type IV pilus-dependent motility"/>
    <property type="evidence" value="ECO:0007669"/>
    <property type="project" value="TreeGrafter"/>
</dbReference>
<gene>
    <name evidence="3" type="ORF">NAF29_01475</name>
</gene>
<dbReference type="InterPro" id="IPR007813">
    <property type="entry name" value="PilN"/>
</dbReference>
<keyword evidence="4" id="KW-1185">Reference proteome</keyword>
<dbReference type="Proteomes" id="UP001165393">
    <property type="component" value="Unassembled WGS sequence"/>
</dbReference>
<organism evidence="3 4">
    <name type="scientific">Echinimonas agarilytica</name>
    <dbReference type="NCBI Taxonomy" id="1215918"/>
    <lineage>
        <taxon>Bacteria</taxon>
        <taxon>Pseudomonadati</taxon>
        <taxon>Pseudomonadota</taxon>
        <taxon>Gammaproteobacteria</taxon>
        <taxon>Alteromonadales</taxon>
        <taxon>Echinimonadaceae</taxon>
        <taxon>Echinimonas</taxon>
    </lineage>
</organism>